<organism evidence="2 3">
    <name type="scientific">Fusarium venenatum</name>
    <dbReference type="NCBI Taxonomy" id="56646"/>
    <lineage>
        <taxon>Eukaryota</taxon>
        <taxon>Fungi</taxon>
        <taxon>Dikarya</taxon>
        <taxon>Ascomycota</taxon>
        <taxon>Pezizomycotina</taxon>
        <taxon>Sordariomycetes</taxon>
        <taxon>Hypocreomycetidae</taxon>
        <taxon>Hypocreales</taxon>
        <taxon>Nectriaceae</taxon>
        <taxon>Fusarium</taxon>
    </lineage>
</organism>
<dbReference type="AlphaFoldDB" id="A0A2L2TBB5"/>
<dbReference type="STRING" id="56646.A0A2L2TBB5"/>
<name>A0A2L2TBB5_9HYPO</name>
<proteinExistence type="predicted"/>
<dbReference type="Pfam" id="PF06985">
    <property type="entry name" value="HET"/>
    <property type="match status" value="1"/>
</dbReference>
<accession>A0A2L2TBB5</accession>
<dbReference type="PANTHER" id="PTHR33112:SF9">
    <property type="entry name" value="HETEROKARYON INCOMPATIBILITY DOMAIN-CONTAINING PROTEIN"/>
    <property type="match status" value="1"/>
</dbReference>
<dbReference type="PANTHER" id="PTHR33112">
    <property type="entry name" value="DOMAIN PROTEIN, PUTATIVE-RELATED"/>
    <property type="match status" value="1"/>
</dbReference>
<evidence type="ECO:0000313" key="2">
    <source>
        <dbReference type="EMBL" id="CEI60226.1"/>
    </source>
</evidence>
<dbReference type="InterPro" id="IPR010730">
    <property type="entry name" value="HET"/>
</dbReference>
<feature type="domain" description="Heterokaryon incompatibility" evidence="1">
    <location>
        <begin position="5"/>
        <end position="78"/>
    </location>
</feature>
<evidence type="ECO:0000259" key="1">
    <source>
        <dbReference type="Pfam" id="PF06985"/>
    </source>
</evidence>
<evidence type="ECO:0000313" key="3">
    <source>
        <dbReference type="Proteomes" id="UP000245910"/>
    </source>
</evidence>
<reference evidence="3" key="1">
    <citation type="submission" date="2014-10" db="EMBL/GenBank/DDBJ databases">
        <authorList>
            <person name="King R."/>
        </authorList>
    </citation>
    <scope>NUCLEOTIDE SEQUENCE [LARGE SCALE GENOMIC DNA]</scope>
    <source>
        <strain evidence="3">A3/5</strain>
    </source>
</reference>
<keyword evidence="3" id="KW-1185">Reference proteome</keyword>
<protein>
    <recommendedName>
        <fullName evidence="1">Heterokaryon incompatibility domain-containing protein</fullName>
    </recommendedName>
</protein>
<dbReference type="EMBL" id="LN649230">
    <property type="protein sequence ID" value="CEI60226.1"/>
    <property type="molecule type" value="Genomic_DNA"/>
</dbReference>
<sequence length="170" mass="20172">MNPLYLILSYCWGEGNRSARTTRRNLQQRTKQITMQELPKTIQDAIKITRRLKVRYLWVDAVCIIQPDNHSDTEDWQITILMPTCVSQRQLQRIAKKEYSSKDQWPSFLSKNGVTPMARQLYVHIIPGVPLLKRGWCLQEWILSPQILHWTNNGLIWQCKKGFFWECQKV</sequence>
<dbReference type="Proteomes" id="UP000245910">
    <property type="component" value="Chromosome II"/>
</dbReference>